<reference evidence="2" key="1">
    <citation type="submission" date="2016-05" db="EMBL/GenBank/DDBJ databases">
        <authorList>
            <person name="Lavstsen T."/>
            <person name="Jespersen J.S."/>
        </authorList>
    </citation>
    <scope>NUCLEOTIDE SEQUENCE</scope>
    <source>
        <tissue evidence="2">Brain</tissue>
    </source>
</reference>
<feature type="non-terminal residue" evidence="2">
    <location>
        <position position="1"/>
    </location>
</feature>
<feature type="non-terminal residue" evidence="2">
    <location>
        <position position="67"/>
    </location>
</feature>
<organism evidence="2">
    <name type="scientific">Nothobranchius pienaari</name>
    <dbReference type="NCBI Taxonomy" id="704102"/>
    <lineage>
        <taxon>Eukaryota</taxon>
        <taxon>Metazoa</taxon>
        <taxon>Chordata</taxon>
        <taxon>Craniata</taxon>
        <taxon>Vertebrata</taxon>
        <taxon>Euteleostomi</taxon>
        <taxon>Actinopterygii</taxon>
        <taxon>Neopterygii</taxon>
        <taxon>Teleostei</taxon>
        <taxon>Neoteleostei</taxon>
        <taxon>Acanthomorphata</taxon>
        <taxon>Ovalentaria</taxon>
        <taxon>Atherinomorphae</taxon>
        <taxon>Cyprinodontiformes</taxon>
        <taxon>Nothobranchiidae</taxon>
        <taxon>Nothobranchius</taxon>
    </lineage>
</organism>
<accession>A0A1A8MHL3</accession>
<feature type="region of interest" description="Disordered" evidence="1">
    <location>
        <begin position="16"/>
        <end position="67"/>
    </location>
</feature>
<dbReference type="EMBL" id="HAEF01014695">
    <property type="protein sequence ID" value="SBR55854.1"/>
    <property type="molecule type" value="Transcribed_RNA"/>
</dbReference>
<name>A0A1A8MHL3_9TELE</name>
<sequence>NAQEEGQPMHCHLWGERLRQDPEYQLPDPLSDSTQPEGLCQRGGEDHSGGWTSPGGLWECEDGSQQQ</sequence>
<gene>
    <name evidence="2" type="primary">MYO9B</name>
</gene>
<protein>
    <submittedName>
        <fullName evidence="2">Myosin IXB</fullName>
    </submittedName>
</protein>
<evidence type="ECO:0000313" key="2">
    <source>
        <dbReference type="EMBL" id="SBR55854.1"/>
    </source>
</evidence>
<reference evidence="2" key="2">
    <citation type="submission" date="2016-06" db="EMBL/GenBank/DDBJ databases">
        <title>The genome of a short-lived fish provides insights into sex chromosome evolution and the genetic control of aging.</title>
        <authorList>
            <person name="Reichwald K."/>
            <person name="Felder M."/>
            <person name="Petzold A."/>
            <person name="Koch P."/>
            <person name="Groth M."/>
            <person name="Platzer M."/>
        </authorList>
    </citation>
    <scope>NUCLEOTIDE SEQUENCE</scope>
    <source>
        <tissue evidence="2">Brain</tissue>
    </source>
</reference>
<evidence type="ECO:0000256" key="1">
    <source>
        <dbReference type="SAM" id="MobiDB-lite"/>
    </source>
</evidence>
<dbReference type="AlphaFoldDB" id="A0A1A8MHL3"/>
<proteinExistence type="predicted"/>